<evidence type="ECO:0000256" key="1">
    <source>
        <dbReference type="SAM" id="MobiDB-lite"/>
    </source>
</evidence>
<sequence>MAPSTPAWADGPLPLIQTPSATKDTNDHPAHYIANEMAWAHNAMLRGLNAIYLQAPHVQQGDAADFLFFIASWSAWVLHHHTIEEKQMFPGFEAVPGVAPGSLSHNVEQHHEFSEGLSGLQKYATATTADSYSGAHVQKLVDGFSPILRQHLADEIDTLWAMDSVAANTEHSKKLLNIYQQCEAEAGKQDKSVVPPMVLGLCDKTFEGGNDWPKMPMGSAYFVHYLFARKHSKAWRFLPCDTFGKPRPLAFLGNNGAGK</sequence>
<dbReference type="InParanoid" id="A0A177CF28"/>
<accession>A0A177CF28</accession>
<evidence type="ECO:0000313" key="4">
    <source>
        <dbReference type="Proteomes" id="UP000077069"/>
    </source>
</evidence>
<dbReference type="CDD" id="cd12108">
    <property type="entry name" value="Hr-like"/>
    <property type="match status" value="1"/>
</dbReference>
<feature type="region of interest" description="Disordered" evidence="1">
    <location>
        <begin position="1"/>
        <end position="27"/>
    </location>
</feature>
<evidence type="ECO:0000259" key="2">
    <source>
        <dbReference type="Pfam" id="PF01814"/>
    </source>
</evidence>
<dbReference type="InterPro" id="IPR053206">
    <property type="entry name" value="Dimeric_xanthone_biosynth"/>
</dbReference>
<dbReference type="OrthoDB" id="58416at2759"/>
<dbReference type="AlphaFoldDB" id="A0A177CF28"/>
<reference evidence="3 4" key="1">
    <citation type="submission" date="2016-05" db="EMBL/GenBank/DDBJ databases">
        <title>Comparative analysis of secretome profiles of manganese(II)-oxidizing ascomycete fungi.</title>
        <authorList>
            <consortium name="DOE Joint Genome Institute"/>
            <person name="Zeiner C.A."/>
            <person name="Purvine S.O."/>
            <person name="Zink E.M."/>
            <person name="Wu S."/>
            <person name="Pasa-Tolic L."/>
            <person name="Chaput D.L."/>
            <person name="Haridas S."/>
            <person name="Grigoriev I.V."/>
            <person name="Santelli C.M."/>
            <person name="Hansel C.M."/>
        </authorList>
    </citation>
    <scope>NUCLEOTIDE SEQUENCE [LARGE SCALE GENOMIC DNA]</scope>
    <source>
        <strain evidence="3 4">AP3s5-JAC2a</strain>
    </source>
</reference>
<protein>
    <recommendedName>
        <fullName evidence="2">Hemerythrin-like domain-containing protein</fullName>
    </recommendedName>
</protein>
<dbReference type="Pfam" id="PF01814">
    <property type="entry name" value="Hemerythrin"/>
    <property type="match status" value="1"/>
</dbReference>
<dbReference type="Proteomes" id="UP000077069">
    <property type="component" value="Unassembled WGS sequence"/>
</dbReference>
<dbReference type="RefSeq" id="XP_018035722.1">
    <property type="nucleotide sequence ID" value="XM_018174389.1"/>
</dbReference>
<dbReference type="InterPro" id="IPR012312">
    <property type="entry name" value="Hemerythrin-like"/>
</dbReference>
<dbReference type="PANTHER" id="PTHR38048">
    <property type="entry name" value="EXPRESSED PROTEIN"/>
    <property type="match status" value="1"/>
</dbReference>
<evidence type="ECO:0000313" key="3">
    <source>
        <dbReference type="EMBL" id="OAG05357.1"/>
    </source>
</evidence>
<gene>
    <name evidence="3" type="ORF">CC84DRAFT_1091120</name>
</gene>
<dbReference type="Gene3D" id="1.20.120.520">
    <property type="entry name" value="nmb1532 protein domain like"/>
    <property type="match status" value="1"/>
</dbReference>
<name>A0A177CF28_9PLEO</name>
<proteinExistence type="predicted"/>
<dbReference type="EMBL" id="KV441552">
    <property type="protein sequence ID" value="OAG05357.1"/>
    <property type="molecule type" value="Genomic_DNA"/>
</dbReference>
<feature type="domain" description="Hemerythrin-like" evidence="2">
    <location>
        <begin position="40"/>
        <end position="158"/>
    </location>
</feature>
<keyword evidence="4" id="KW-1185">Reference proteome</keyword>
<dbReference type="GeneID" id="28757875"/>
<organism evidence="3 4">
    <name type="scientific">Paraphaeosphaeria sporulosa</name>
    <dbReference type="NCBI Taxonomy" id="1460663"/>
    <lineage>
        <taxon>Eukaryota</taxon>
        <taxon>Fungi</taxon>
        <taxon>Dikarya</taxon>
        <taxon>Ascomycota</taxon>
        <taxon>Pezizomycotina</taxon>
        <taxon>Dothideomycetes</taxon>
        <taxon>Pleosporomycetidae</taxon>
        <taxon>Pleosporales</taxon>
        <taxon>Massarineae</taxon>
        <taxon>Didymosphaeriaceae</taxon>
        <taxon>Paraphaeosphaeria</taxon>
    </lineage>
</organism>
<dbReference type="PANTHER" id="PTHR38048:SF2">
    <property type="entry name" value="HEMERYTHRIN-LIKE DOMAIN-CONTAINING PROTEIN"/>
    <property type="match status" value="1"/>
</dbReference>